<keyword evidence="11" id="KW-0496">Mitochondrion</keyword>
<organism evidence="18 19">
    <name type="scientific">Strongyloides stercoralis</name>
    <name type="common">Threadworm</name>
    <dbReference type="NCBI Taxonomy" id="6248"/>
    <lineage>
        <taxon>Eukaryota</taxon>
        <taxon>Metazoa</taxon>
        <taxon>Ecdysozoa</taxon>
        <taxon>Nematoda</taxon>
        <taxon>Chromadorea</taxon>
        <taxon>Rhabditida</taxon>
        <taxon>Tylenchina</taxon>
        <taxon>Panagrolaimomorpha</taxon>
        <taxon>Strongyloidoidea</taxon>
        <taxon>Strongyloididae</taxon>
        <taxon>Strongyloides</taxon>
    </lineage>
</organism>
<proteinExistence type="inferred from homology"/>
<evidence type="ECO:0000256" key="2">
    <source>
        <dbReference type="ARBA" id="ARBA00006375"/>
    </source>
</evidence>
<evidence type="ECO:0000259" key="17">
    <source>
        <dbReference type="PROSITE" id="PS50893"/>
    </source>
</evidence>
<keyword evidence="4 15" id="KW-0812">Transmembrane</keyword>
<dbReference type="PROSITE" id="PS00211">
    <property type="entry name" value="ABC_TRANSPORTER_1"/>
    <property type="match status" value="1"/>
</dbReference>
<evidence type="ECO:0000256" key="3">
    <source>
        <dbReference type="ARBA" id="ARBA00022448"/>
    </source>
</evidence>
<dbReference type="PROSITE" id="PS50920">
    <property type="entry name" value="SOLCAR"/>
    <property type="match status" value="3"/>
</dbReference>
<dbReference type="Pfam" id="PF01061">
    <property type="entry name" value="ABC2_membrane"/>
    <property type="match status" value="1"/>
</dbReference>
<dbReference type="InterPro" id="IPR018108">
    <property type="entry name" value="MCP_transmembrane"/>
</dbReference>
<keyword evidence="9" id="KW-0809">Transit peptide</keyword>
<dbReference type="GO" id="GO:1990547">
    <property type="term" value="P:mitochondrial phosphate ion transmembrane transport"/>
    <property type="evidence" value="ECO:0007669"/>
    <property type="project" value="InterPro"/>
</dbReference>
<evidence type="ECO:0000256" key="14">
    <source>
        <dbReference type="ARBA" id="ARBA00054508"/>
    </source>
</evidence>
<evidence type="ECO:0000256" key="9">
    <source>
        <dbReference type="ARBA" id="ARBA00022946"/>
    </source>
</evidence>
<evidence type="ECO:0000256" key="7">
    <source>
        <dbReference type="ARBA" id="ARBA00022792"/>
    </source>
</evidence>
<feature type="repeat" description="Solcar" evidence="15">
    <location>
        <begin position="244"/>
        <end position="322"/>
    </location>
</feature>
<feature type="transmembrane region" description="Helical" evidence="16">
    <location>
        <begin position="969"/>
        <end position="990"/>
    </location>
</feature>
<accession>A0AAF5DJX2</accession>
<feature type="repeat" description="Solcar" evidence="15">
    <location>
        <begin position="46"/>
        <end position="130"/>
    </location>
</feature>
<comment type="function">
    <text evidence="14">Transport of phosphate groups from the cytosol to the mitochondrial matrix.</text>
</comment>
<feature type="transmembrane region" description="Helical" evidence="16">
    <location>
        <begin position="470"/>
        <end position="494"/>
    </location>
</feature>
<feature type="transmembrane region" description="Helical" evidence="16">
    <location>
        <begin position="1085"/>
        <end position="1118"/>
    </location>
</feature>
<dbReference type="GO" id="GO:0005315">
    <property type="term" value="F:phosphate transmembrane transporter activity"/>
    <property type="evidence" value="ECO:0007669"/>
    <property type="project" value="InterPro"/>
</dbReference>
<evidence type="ECO:0000256" key="8">
    <source>
        <dbReference type="ARBA" id="ARBA00022840"/>
    </source>
</evidence>
<dbReference type="Pfam" id="PF00005">
    <property type="entry name" value="ABC_tran"/>
    <property type="match status" value="1"/>
</dbReference>
<dbReference type="WBParaSite" id="TCONS_00013543.p1">
    <property type="protein sequence ID" value="TCONS_00013543.p1"/>
    <property type="gene ID" value="XLOC_008279"/>
</dbReference>
<keyword evidence="6" id="KW-0547">Nucleotide-binding</keyword>
<evidence type="ECO:0000256" key="15">
    <source>
        <dbReference type="PROSITE-ProRule" id="PRU00282"/>
    </source>
</evidence>
<dbReference type="PANTHER" id="PTHR45671:SF10">
    <property type="entry name" value="SOLUTE CARRIER FAMILY 25 MEMBER 3"/>
    <property type="match status" value="1"/>
</dbReference>
<dbReference type="InterPro" id="IPR003593">
    <property type="entry name" value="AAA+_ATPase"/>
</dbReference>
<dbReference type="InterPro" id="IPR043926">
    <property type="entry name" value="ABCG_dom"/>
</dbReference>
<dbReference type="GO" id="GO:0140359">
    <property type="term" value="F:ABC-type transporter activity"/>
    <property type="evidence" value="ECO:0007669"/>
    <property type="project" value="InterPro"/>
</dbReference>
<dbReference type="InterPro" id="IPR027417">
    <property type="entry name" value="P-loop_NTPase"/>
</dbReference>
<evidence type="ECO:0000256" key="10">
    <source>
        <dbReference type="ARBA" id="ARBA00022989"/>
    </source>
</evidence>
<dbReference type="SMART" id="SM00382">
    <property type="entry name" value="AAA"/>
    <property type="match status" value="1"/>
</dbReference>
<feature type="repeat" description="Solcar" evidence="15">
    <location>
        <begin position="143"/>
        <end position="227"/>
    </location>
</feature>
<keyword evidence="12 15" id="KW-0472">Membrane</keyword>
<keyword evidence="8" id="KW-0067">ATP-binding</keyword>
<evidence type="ECO:0000256" key="12">
    <source>
        <dbReference type="ARBA" id="ARBA00023136"/>
    </source>
</evidence>
<keyword evidence="18" id="KW-1185">Reference proteome</keyword>
<dbReference type="InterPro" id="IPR003439">
    <property type="entry name" value="ABC_transporter-like_ATP-bd"/>
</dbReference>
<dbReference type="Gene3D" id="3.40.50.300">
    <property type="entry name" value="P-loop containing nucleotide triphosphate hydrolases"/>
    <property type="match status" value="1"/>
</dbReference>
<feature type="transmembrane region" description="Helical" evidence="16">
    <location>
        <begin position="934"/>
        <end position="957"/>
    </location>
</feature>
<dbReference type="Pfam" id="PF00153">
    <property type="entry name" value="Mito_carr"/>
    <property type="match status" value="3"/>
</dbReference>
<keyword evidence="3" id="KW-0813">Transport</keyword>
<evidence type="ECO:0000256" key="13">
    <source>
        <dbReference type="ARBA" id="ARBA00024240"/>
    </source>
</evidence>
<name>A0AAF5DJX2_STRER</name>
<dbReference type="SUPFAM" id="SSF103506">
    <property type="entry name" value="Mitochondrial carrier"/>
    <property type="match status" value="1"/>
</dbReference>
<evidence type="ECO:0000256" key="6">
    <source>
        <dbReference type="ARBA" id="ARBA00022741"/>
    </source>
</evidence>
<feature type="transmembrane region" description="Helical" evidence="16">
    <location>
        <begin position="893"/>
        <end position="913"/>
    </location>
</feature>
<dbReference type="GO" id="GO:0005743">
    <property type="term" value="C:mitochondrial inner membrane"/>
    <property type="evidence" value="ECO:0007669"/>
    <property type="project" value="UniProtKB-SubCell"/>
</dbReference>
<dbReference type="Proteomes" id="UP000035681">
    <property type="component" value="Unplaced"/>
</dbReference>
<dbReference type="CDD" id="cd03213">
    <property type="entry name" value="ABCG_EPDR"/>
    <property type="match status" value="1"/>
</dbReference>
<dbReference type="FunFam" id="1.50.40.10:FF:000005">
    <property type="entry name" value="Mitochondrial phosphate carrier protein 2"/>
    <property type="match status" value="1"/>
</dbReference>
<keyword evidence="5" id="KW-0677">Repeat</keyword>
<evidence type="ECO:0000256" key="1">
    <source>
        <dbReference type="ARBA" id="ARBA00004448"/>
    </source>
</evidence>
<evidence type="ECO:0000313" key="18">
    <source>
        <dbReference type="Proteomes" id="UP000035681"/>
    </source>
</evidence>
<evidence type="ECO:0000256" key="16">
    <source>
        <dbReference type="SAM" id="Phobius"/>
    </source>
</evidence>
<dbReference type="FunFam" id="3.40.50.300:FF:001480">
    <property type="entry name" value="ABC transporter"/>
    <property type="match status" value="1"/>
</dbReference>
<feature type="transmembrane region" description="Helical" evidence="16">
    <location>
        <begin position="862"/>
        <end position="881"/>
    </location>
</feature>
<keyword evidence="7" id="KW-0999">Mitochondrion inner membrane</keyword>
<dbReference type="InterPro" id="IPR023395">
    <property type="entry name" value="MCP_dom_sf"/>
</dbReference>
<comment type="subcellular location">
    <subcellularLocation>
        <location evidence="1">Mitochondrion inner membrane</location>
        <topology evidence="1">Multi-pass membrane protein</topology>
    </subcellularLocation>
</comment>
<evidence type="ECO:0000256" key="5">
    <source>
        <dbReference type="ARBA" id="ARBA00022737"/>
    </source>
</evidence>
<dbReference type="Pfam" id="PF19055">
    <property type="entry name" value="ABC2_membrane_7"/>
    <property type="match status" value="1"/>
</dbReference>
<feature type="transmembrane region" description="Helical" evidence="16">
    <location>
        <begin position="997"/>
        <end position="1028"/>
    </location>
</feature>
<protein>
    <recommendedName>
        <fullName evidence="13">Phosphate carrier protein, mitochondrial</fullName>
    </recommendedName>
</protein>
<feature type="domain" description="ABC transporter" evidence="17">
    <location>
        <begin position="530"/>
        <end position="771"/>
    </location>
</feature>
<comment type="similarity">
    <text evidence="2">Belongs to the mitochondrial carrier (TC 2.A.29) family.</text>
</comment>
<dbReference type="SUPFAM" id="SSF52540">
    <property type="entry name" value="P-loop containing nucleoside triphosphate hydrolases"/>
    <property type="match status" value="1"/>
</dbReference>
<dbReference type="InterPro" id="IPR017871">
    <property type="entry name" value="ABC_transporter-like_CS"/>
</dbReference>
<feature type="transmembrane region" description="Helical" evidence="16">
    <location>
        <begin position="446"/>
        <end position="464"/>
    </location>
</feature>
<dbReference type="InterPro" id="IPR044677">
    <property type="entry name" value="SLC25A3/Pic2/Mir1-like"/>
</dbReference>
<evidence type="ECO:0000256" key="4">
    <source>
        <dbReference type="ARBA" id="ARBA00022692"/>
    </source>
</evidence>
<dbReference type="GO" id="GO:0005524">
    <property type="term" value="F:ATP binding"/>
    <property type="evidence" value="ECO:0007669"/>
    <property type="project" value="UniProtKB-KW"/>
</dbReference>
<dbReference type="AlphaFoldDB" id="A0AAF5DJX2"/>
<feature type="transmembrane region" description="Helical" evidence="16">
    <location>
        <begin position="397"/>
        <end position="425"/>
    </location>
</feature>
<evidence type="ECO:0000256" key="11">
    <source>
        <dbReference type="ARBA" id="ARBA00023128"/>
    </source>
</evidence>
<dbReference type="PANTHER" id="PTHR45671">
    <property type="entry name" value="SOLUTE CARRIER FAMILY 25 (MITOCHONDRIAL CARRIER PHOSPHATE CARRIER), MEMBER 3, LIKE-RELATED-RELATED"/>
    <property type="match status" value="1"/>
</dbReference>
<keyword evidence="10 16" id="KW-1133">Transmembrane helix</keyword>
<dbReference type="PROSITE" id="PS50893">
    <property type="entry name" value="ABC_TRANSPORTER_2"/>
    <property type="match status" value="1"/>
</dbReference>
<reference evidence="19" key="1">
    <citation type="submission" date="2024-02" db="UniProtKB">
        <authorList>
            <consortium name="WormBaseParasite"/>
        </authorList>
    </citation>
    <scope>IDENTIFICATION</scope>
</reference>
<dbReference type="GO" id="GO:0016887">
    <property type="term" value="F:ATP hydrolysis activity"/>
    <property type="evidence" value="ECO:0007669"/>
    <property type="project" value="InterPro"/>
</dbReference>
<dbReference type="Gene3D" id="1.50.40.10">
    <property type="entry name" value="Mitochondrial carrier domain"/>
    <property type="match status" value="1"/>
</dbReference>
<evidence type="ECO:0000313" key="19">
    <source>
        <dbReference type="WBParaSite" id="TCONS_00013543.p1"/>
    </source>
</evidence>
<dbReference type="InterPro" id="IPR013525">
    <property type="entry name" value="ABC2_TM"/>
</dbReference>
<sequence length="1206" mass="136143">RHLKMVGFVEKASELVKSNPFSSPIPRIAECSTAKNGDTVEFGSLKYYSLCALGGAISCGVTHTAIVPLDLVKCRIQVNPEKYKGIVSGFKTTISEEGGRALAKGWAPTLYGYSMQGLGKFGFYELFKNVYSDMIGEENAYLYRTSLYLAASASAEFFADILLAPMEATKVRIQTSPGAPPTLRGCAPMIYKQEGLSGFYKGLPPLWMRQIPYTMMKFACFERTVEAIYKYVVPKPRADCNKAEQLAVTFCAGYIAGVFCAIVSHPADTVVSKLNQDASATAGAILKKLGFAGVWKGLTPRIIMIGTLTALQWFIYDTVKVVFNLPRPPPPSMPEVNYKFHRLSLFNFFTYIRLSRKKTMIKNKKSNKLIATIYDVKTNSSIANYVTIYIYNFYFKLLILDILFGIFITFTPLIDYISWISIIFVKKNEMLKGGNSGYKINKELNSLINSFYRYYVSLFSIQLSTVDEKFIFNFLTYTCYIGISFFLSMFLYLFKSVKTSSLVSNNSDPLTDYGSSKRSFITTKVLNAPLTWQNLSVFFEKNHKCILNDVYGYAKPGELIALMGSSGAGKTTLLNSLMNRNLKGLVVRGDILLNGSYIGDTISQMCGYIQQDELFLSSLTVKEHLTIQAKLRLPHFDSIKQQSRVNGVIRELGLIKCQNTLIGSADGKKGISGGEAKRLAFASELLNNPSILFCDEPTTGLDSFMAESVIQTLKKLTDNGRTVICTIHQPSSQIYFQFDKVYFLANGRTAYYGDPKDAVKHFKTLGYACPENYNPADMIIEKLSMTFGQKNINRLEELDKICDAFTESQEYKDIVEVINKVESGDFVVPKKKVANTFVQIKAIFHRSILDTWRNPHLAKAKLVQKAIMGLFIGFLYFQIVLDGIGVNNINGGLYYIVAELTYATLFSIITCLPSEFNLLVREYHDGMYSVFSYYVARCLSYVPLFTIDGFIMLTLSYWLMGLAPTVSNFLWAIVIQILIEQCSAGFGVFLSTCSPSYAFAISLAGPLVTVLTITGGLFANVATIPAYVSWLTYISWFKHGFEAFAINQWTGESDLNNGCITEKCLTPNQILHSYSFDENNFTTDIVSLIIIMSSFYIIGFFGLLYRTVQIYFAFILLFHQLFSWKKMESIKKKAGYCYFGDESNLHNIYINSLSFFYKSNCLDVLLFFWPNMENYQFWFDYPFFYCSMAKLHYTKSILLFRQNLIN</sequence>